<dbReference type="Pfam" id="PF01345">
    <property type="entry name" value="DUF11"/>
    <property type="match status" value="1"/>
</dbReference>
<feature type="domain" description="DUF7507" evidence="4">
    <location>
        <begin position="563"/>
        <end position="633"/>
    </location>
</feature>
<dbReference type="InterPro" id="IPR028974">
    <property type="entry name" value="TSP_type-3_rpt"/>
</dbReference>
<dbReference type="InterPro" id="IPR051172">
    <property type="entry name" value="Chlamydia_OmcB"/>
</dbReference>
<dbReference type="InterPro" id="IPR047589">
    <property type="entry name" value="DUF11_rpt"/>
</dbReference>
<dbReference type="Proteomes" id="UP000221168">
    <property type="component" value="Unassembled WGS sequence"/>
</dbReference>
<dbReference type="NCBIfam" id="TIGR01451">
    <property type="entry name" value="B_ant_repeat"/>
    <property type="match status" value="2"/>
</dbReference>
<feature type="compositionally biased region" description="Basic and acidic residues" evidence="1">
    <location>
        <begin position="349"/>
        <end position="364"/>
    </location>
</feature>
<keyword evidence="2" id="KW-0732">Signal</keyword>
<dbReference type="RefSeq" id="WP_099308789.1">
    <property type="nucleotide sequence ID" value="NZ_PDVP01000031.1"/>
</dbReference>
<dbReference type="Gene3D" id="4.10.1080.10">
    <property type="entry name" value="TSP type-3 repeat"/>
    <property type="match status" value="1"/>
</dbReference>
<evidence type="ECO:0000313" key="5">
    <source>
        <dbReference type="EMBL" id="PHP64624.1"/>
    </source>
</evidence>
<dbReference type="GO" id="GO:0005509">
    <property type="term" value="F:calcium ion binding"/>
    <property type="evidence" value="ECO:0007669"/>
    <property type="project" value="InterPro"/>
</dbReference>
<dbReference type="EMBL" id="PDVP01000031">
    <property type="protein sequence ID" value="PHP64624.1"/>
    <property type="molecule type" value="Genomic_DNA"/>
</dbReference>
<dbReference type="InterPro" id="IPR013320">
    <property type="entry name" value="ConA-like_dom_sf"/>
</dbReference>
<dbReference type="InterPro" id="IPR001434">
    <property type="entry name" value="OmcB-like_DUF11"/>
</dbReference>
<feature type="domain" description="DUF11" evidence="3">
    <location>
        <begin position="436"/>
        <end position="550"/>
    </location>
</feature>
<comment type="caution">
    <text evidence="5">The sequence shown here is derived from an EMBL/GenBank/DDBJ whole genome shotgun (WGS) entry which is preliminary data.</text>
</comment>
<dbReference type="AlphaFoldDB" id="A0A2G1QGP1"/>
<dbReference type="InterPro" id="IPR055354">
    <property type="entry name" value="DUF7507"/>
</dbReference>
<accession>A0A2G1QGP1</accession>
<gene>
    <name evidence="5" type="ORF">CSC94_23365</name>
</gene>
<feature type="region of interest" description="Disordered" evidence="1">
    <location>
        <begin position="344"/>
        <end position="367"/>
    </location>
</feature>
<reference evidence="5 6" key="1">
    <citation type="submission" date="2017-10" db="EMBL/GenBank/DDBJ databases">
        <title>Sedimentibacterium mangrovi gen. nov., sp. nov., a novel member of family Phyllobacteriacea isolated from mangrove sediment.</title>
        <authorList>
            <person name="Liao H."/>
            <person name="Tian Y."/>
        </authorList>
    </citation>
    <scope>NUCLEOTIDE SEQUENCE [LARGE SCALE GENOMIC DNA]</scope>
    <source>
        <strain evidence="5 6">X9-2-2</strain>
    </source>
</reference>
<feature type="chain" id="PRO_5013867977" evidence="2">
    <location>
        <begin position="26"/>
        <end position="679"/>
    </location>
</feature>
<evidence type="ECO:0000259" key="3">
    <source>
        <dbReference type="Pfam" id="PF01345"/>
    </source>
</evidence>
<evidence type="ECO:0000313" key="6">
    <source>
        <dbReference type="Proteomes" id="UP000221168"/>
    </source>
</evidence>
<keyword evidence="6" id="KW-1185">Reference proteome</keyword>
<protein>
    <submittedName>
        <fullName evidence="5">Uncharacterized protein</fullName>
    </submittedName>
</protein>
<dbReference type="Gene3D" id="2.60.120.200">
    <property type="match status" value="1"/>
</dbReference>
<feature type="compositionally biased region" description="Low complexity" evidence="1">
    <location>
        <begin position="634"/>
        <end position="643"/>
    </location>
</feature>
<dbReference type="SUPFAM" id="SSF103647">
    <property type="entry name" value="TSP type-3 repeat"/>
    <property type="match status" value="1"/>
</dbReference>
<feature type="signal peptide" evidence="2">
    <location>
        <begin position="1"/>
        <end position="25"/>
    </location>
</feature>
<name>A0A2G1QGP1_9HYPH</name>
<evidence type="ECO:0000256" key="2">
    <source>
        <dbReference type="SAM" id="SignalP"/>
    </source>
</evidence>
<evidence type="ECO:0000256" key="1">
    <source>
        <dbReference type="SAM" id="MobiDB-lite"/>
    </source>
</evidence>
<dbReference type="Pfam" id="PF13385">
    <property type="entry name" value="Laminin_G_3"/>
    <property type="match status" value="1"/>
</dbReference>
<dbReference type="SUPFAM" id="SSF49899">
    <property type="entry name" value="Concanavalin A-like lectins/glucanases"/>
    <property type="match status" value="1"/>
</dbReference>
<dbReference type="Pfam" id="PF24346">
    <property type="entry name" value="DUF7507"/>
    <property type="match status" value="1"/>
</dbReference>
<sequence>MARPCRALAVLVLFLAAGLVSLDHAFAIDTDGDGIDNTLDIDDDNDGLPDLVEGTGSTDADGIADTLDLDADNDGIPDNIEWQSTAGYLAPSGTDTDGDGLDDSYHVFRPDLTARSLAAFGAVAGYDFEPGATSDIAGGSTITLSGSALVTLGQGRSGLTRGLQLTANTQSASPQARIASIPGLTSTNQFSFTGWVRWDALGGYWDRVFDFGGGAANNNVVLAREGNTNNLIVHVYTGSNNHTVLRATNHLVGIVGTGTWVHYAVTVSPTAARLYINGSLAASAAMPSGPDYATWSKLYLGASNWSADYQLRGAYDAIGLYNKALSAAEVSQIINLSRAPVDTDGDGTWDMKDSDSDNDGRSDAAESGFTLSGAVGANGLDSAAEAADTYGDPNGLAHDGTAFLLPDLDGDTLANGSNAAPLATDLSFRDNSEPVDLVTAKTLSSTNASPWEAETVTYRITVTTATAGGTATGVSLTDPLPAGLTFVSATPSAGTYDSATGVWTIGDVVNGTPVTLDLTATVDTGQAGQTIINTATAAAGGQPDPTTSGDDLVEAVTVFNPQPALVVAKTWSFVTDSNGDGKAGAGDVIRYAYAVTNTGNVNVANVSVSDVTNGNDPAFLGGASPGQPVTASLTTDAGTTGDSTDADDAGPVWDTLAPGDTVTFTADYSVVQADVDALQ</sequence>
<feature type="region of interest" description="Disordered" evidence="1">
    <location>
        <begin position="617"/>
        <end position="650"/>
    </location>
</feature>
<dbReference type="PANTHER" id="PTHR34819">
    <property type="entry name" value="LARGE CYSTEINE-RICH PERIPLASMIC PROTEIN OMCB"/>
    <property type="match status" value="1"/>
</dbReference>
<proteinExistence type="predicted"/>
<evidence type="ECO:0000259" key="4">
    <source>
        <dbReference type="Pfam" id="PF24346"/>
    </source>
</evidence>
<organism evidence="5 6">
    <name type="scientific">Zhengella mangrovi</name>
    <dbReference type="NCBI Taxonomy" id="1982044"/>
    <lineage>
        <taxon>Bacteria</taxon>
        <taxon>Pseudomonadati</taxon>
        <taxon>Pseudomonadota</taxon>
        <taxon>Alphaproteobacteria</taxon>
        <taxon>Hyphomicrobiales</taxon>
        <taxon>Notoacmeibacteraceae</taxon>
        <taxon>Zhengella</taxon>
    </lineage>
</organism>
<dbReference type="OrthoDB" id="9773411at2"/>
<dbReference type="Gene3D" id="2.60.40.1170">
    <property type="entry name" value="Mu homology domain, subdomain B"/>
    <property type="match status" value="1"/>
</dbReference>